<feature type="non-terminal residue" evidence="3">
    <location>
        <position position="1"/>
    </location>
</feature>
<feature type="compositionally biased region" description="Basic and acidic residues" evidence="1">
    <location>
        <begin position="503"/>
        <end position="513"/>
    </location>
</feature>
<dbReference type="Gene3D" id="2.30.42.10">
    <property type="match status" value="1"/>
</dbReference>
<dbReference type="PANTHER" id="PTHR15545">
    <property type="entry name" value="PDZ DOMAIN CONTAINING RING FINGER PROTEIN 3, 4"/>
    <property type="match status" value="1"/>
</dbReference>
<dbReference type="InterPro" id="IPR036034">
    <property type="entry name" value="PDZ_sf"/>
</dbReference>
<feature type="compositionally biased region" description="Acidic residues" evidence="1">
    <location>
        <begin position="168"/>
        <end position="180"/>
    </location>
</feature>
<protein>
    <submittedName>
        <fullName evidence="3">(spotted green pufferfish) hypothetical protein</fullName>
    </submittedName>
</protein>
<feature type="compositionally biased region" description="Basic and acidic residues" evidence="1">
    <location>
        <begin position="336"/>
        <end position="355"/>
    </location>
</feature>
<feature type="region of interest" description="Disordered" evidence="1">
    <location>
        <begin position="766"/>
        <end position="801"/>
    </location>
</feature>
<feature type="region of interest" description="Disordered" evidence="1">
    <location>
        <begin position="425"/>
        <end position="599"/>
    </location>
</feature>
<evidence type="ECO:0000313" key="3">
    <source>
        <dbReference type="EMBL" id="CAF90869.1"/>
    </source>
</evidence>
<dbReference type="InterPro" id="IPR041489">
    <property type="entry name" value="PDZ_6"/>
</dbReference>
<sequence length="840" mass="94499">LSYQEVELYKSSQQEKLGLTVCYRTDDEDHLGIYVGEVEHTRPPRMFFESSALKQASHIFTPQVNPNSIAAKNGRIREGDRIVQINGVDIQNRDEAVAILTREDSVNFSLLLARPDVESENVGEKDIEMSLDGGGESACSRNSSHLSGYYRLYQEARQRDSAGGHADMEEEEEEEEEEGERGEHEDRPVPLPPLLSLAPLLCNSQDLDSGVGRTDDSTRYEESSEHDLLGDQTSAPNTNTTNTPGSTRKFRVGASPSQRELQPSYDSLSGMDWAAGGGAYSPLHHHQLKHHLRLHQPMLMMMPGLTEEEFQRYEELLDIRCQYERHKQQSQATKISLDDRKVQEGDEEEGRGMAREEEEALLSSTAADVNCNTTVSEHEMALIDEELRHLEFKCRNILRAQKMQQLRERCLKAWMMEESMTAQAGLDNDDEDDPHHHELSAINELPERSDDKDTSSAYNTGGESCWSTPLVSTDHLPPEEERVLSLPLGSLPSISLPLTPQSHRQDRDRERRHSNLSCNFSPSTYRKHEATSGNWTHGSSSTPTTPSKFRSLNREVASPSRRGVAEGCRAGGATNRPGGVSAESSPYLSRRRHNHHQAQERYQSCMTLPSDGLVEHLEQVRDRVRVEVGERAVATGSSGPASPRSINSAPCGLEDHQVSVPHLGLALPLGMAHSSPTASPQRMEWKVKIRSDGTRYVTKRPVRDRLLKARAMKIKEERSGMTTDDDAASEMKQGRYWSKEERKQQLLRAREHRRRRELMMQSRLDYLRGDRDSSSPPGGCDHPQPHSGSTILSLSQRKTTKKRNRRILDNWITIQELLAHGSKSPDGKKIFNPLLSVTTV</sequence>
<dbReference type="SMART" id="SM00228">
    <property type="entry name" value="PDZ"/>
    <property type="match status" value="1"/>
</dbReference>
<evidence type="ECO:0000259" key="2">
    <source>
        <dbReference type="PROSITE" id="PS50106"/>
    </source>
</evidence>
<proteinExistence type="predicted"/>
<dbReference type="CDD" id="cd06716">
    <property type="entry name" value="PDZ2-PDZRN4-like"/>
    <property type="match status" value="1"/>
</dbReference>
<feature type="region of interest" description="Disordered" evidence="1">
    <location>
        <begin position="158"/>
        <end position="264"/>
    </location>
</feature>
<feature type="compositionally biased region" description="Polar residues" evidence="1">
    <location>
        <begin position="455"/>
        <end position="471"/>
    </location>
</feature>
<reference evidence="3" key="2">
    <citation type="submission" date="2004-02" db="EMBL/GenBank/DDBJ databases">
        <authorList>
            <consortium name="Genoscope"/>
            <consortium name="Whitehead Institute Centre for Genome Research"/>
        </authorList>
    </citation>
    <scope>NUCLEOTIDE SEQUENCE</scope>
</reference>
<feature type="region of interest" description="Disordered" evidence="1">
    <location>
        <begin position="717"/>
        <end position="739"/>
    </location>
</feature>
<dbReference type="PROSITE" id="PS50106">
    <property type="entry name" value="PDZ"/>
    <property type="match status" value="1"/>
</dbReference>
<dbReference type="SUPFAM" id="SSF50156">
    <property type="entry name" value="PDZ domain-like"/>
    <property type="match status" value="1"/>
</dbReference>
<gene>
    <name evidence="3" type="ORF">GSTENG00005319001</name>
</gene>
<feature type="compositionally biased region" description="Polar residues" evidence="1">
    <location>
        <begin position="515"/>
        <end position="524"/>
    </location>
</feature>
<accession>Q4T8B3</accession>
<dbReference type="InterPro" id="IPR001478">
    <property type="entry name" value="PDZ"/>
</dbReference>
<comment type="caution">
    <text evidence="3">The sequence shown here is derived from an EMBL/GenBank/DDBJ whole genome shotgun (WGS) entry which is preliminary data.</text>
</comment>
<feature type="domain" description="PDZ" evidence="2">
    <location>
        <begin position="5"/>
        <end position="100"/>
    </location>
</feature>
<feature type="compositionally biased region" description="Basic and acidic residues" evidence="1">
    <location>
        <begin position="213"/>
        <end position="229"/>
    </location>
</feature>
<feature type="compositionally biased region" description="Polar residues" evidence="1">
    <location>
        <begin position="255"/>
        <end position="264"/>
    </location>
</feature>
<evidence type="ECO:0000256" key="1">
    <source>
        <dbReference type="SAM" id="MobiDB-lite"/>
    </source>
</evidence>
<reference evidence="3" key="1">
    <citation type="journal article" date="2004" name="Nature">
        <title>Genome duplication in the teleost fish Tetraodon nigroviridis reveals the early vertebrate proto-karyotype.</title>
        <authorList>
            <person name="Jaillon O."/>
            <person name="Aury J.-M."/>
            <person name="Brunet F."/>
            <person name="Petit J.-L."/>
            <person name="Stange-Thomann N."/>
            <person name="Mauceli E."/>
            <person name="Bouneau L."/>
            <person name="Fischer C."/>
            <person name="Ozouf-Costaz C."/>
            <person name="Bernot A."/>
            <person name="Nicaud S."/>
            <person name="Jaffe D."/>
            <person name="Fisher S."/>
            <person name="Lutfalla G."/>
            <person name="Dossat C."/>
            <person name="Segurens B."/>
            <person name="Dasilva C."/>
            <person name="Salanoubat M."/>
            <person name="Levy M."/>
            <person name="Boudet N."/>
            <person name="Castellano S."/>
            <person name="Anthouard V."/>
            <person name="Jubin C."/>
            <person name="Castelli V."/>
            <person name="Katinka M."/>
            <person name="Vacherie B."/>
            <person name="Biemont C."/>
            <person name="Skalli Z."/>
            <person name="Cattolico L."/>
            <person name="Poulain J."/>
            <person name="De Berardinis V."/>
            <person name="Cruaud C."/>
            <person name="Duprat S."/>
            <person name="Brottier P."/>
            <person name="Coutanceau J.-P."/>
            <person name="Gouzy J."/>
            <person name="Parra G."/>
            <person name="Lardier G."/>
            <person name="Chapple C."/>
            <person name="McKernan K.J."/>
            <person name="McEwan P."/>
            <person name="Bosak S."/>
            <person name="Kellis M."/>
            <person name="Volff J.-N."/>
            <person name="Guigo R."/>
            <person name="Zody M.C."/>
            <person name="Mesirov J."/>
            <person name="Lindblad-Toh K."/>
            <person name="Birren B."/>
            <person name="Nusbaum C."/>
            <person name="Kahn D."/>
            <person name="Robinson-Rechavi M."/>
            <person name="Laudet V."/>
            <person name="Schachter V."/>
            <person name="Quetier F."/>
            <person name="Saurin W."/>
            <person name="Scarpelli C."/>
            <person name="Wincker P."/>
            <person name="Lander E.S."/>
            <person name="Weissenbach J."/>
            <person name="Roest Crollius H."/>
        </authorList>
    </citation>
    <scope>NUCLEOTIDE SEQUENCE [LARGE SCALE GENOMIC DNA]</scope>
</reference>
<feature type="compositionally biased region" description="Low complexity" evidence="1">
    <location>
        <begin position="484"/>
        <end position="500"/>
    </location>
</feature>
<dbReference type="OrthoDB" id="123971at2759"/>
<feature type="compositionally biased region" description="Basic and acidic residues" evidence="1">
    <location>
        <begin position="433"/>
        <end position="454"/>
    </location>
</feature>
<organism evidence="3">
    <name type="scientific">Tetraodon nigroviridis</name>
    <name type="common">Spotted green pufferfish</name>
    <name type="synonym">Chelonodon nigroviridis</name>
    <dbReference type="NCBI Taxonomy" id="99883"/>
    <lineage>
        <taxon>Eukaryota</taxon>
        <taxon>Metazoa</taxon>
        <taxon>Chordata</taxon>
        <taxon>Craniata</taxon>
        <taxon>Vertebrata</taxon>
        <taxon>Euteleostomi</taxon>
        <taxon>Actinopterygii</taxon>
        <taxon>Neopterygii</taxon>
        <taxon>Teleostei</taxon>
        <taxon>Neoteleostei</taxon>
        <taxon>Acanthomorphata</taxon>
        <taxon>Eupercaria</taxon>
        <taxon>Tetraodontiformes</taxon>
        <taxon>Tetradontoidea</taxon>
        <taxon>Tetraodontidae</taxon>
        <taxon>Tetraodon</taxon>
    </lineage>
</organism>
<dbReference type="KEGG" id="tng:GSTEN00005319G001"/>
<feature type="compositionally biased region" description="Polar residues" evidence="1">
    <location>
        <begin position="786"/>
        <end position="797"/>
    </location>
</feature>
<feature type="region of interest" description="Disordered" evidence="1">
    <location>
        <begin position="329"/>
        <end position="355"/>
    </location>
</feature>
<dbReference type="PANTHER" id="PTHR15545:SF4">
    <property type="entry name" value="PDZ DOMAIN-CONTAINING PROTEIN 4"/>
    <property type="match status" value="1"/>
</dbReference>
<dbReference type="Pfam" id="PF17820">
    <property type="entry name" value="PDZ_6"/>
    <property type="match status" value="1"/>
</dbReference>
<dbReference type="AlphaFoldDB" id="Q4T8B3"/>
<dbReference type="InterPro" id="IPR051971">
    <property type="entry name" value="E3_ubiquitin-PDZ_ligase"/>
</dbReference>
<dbReference type="EMBL" id="CAAE01007849">
    <property type="protein sequence ID" value="CAF90869.1"/>
    <property type="molecule type" value="Genomic_DNA"/>
</dbReference>
<name>Q4T8B3_TETNG</name>